<evidence type="ECO:0000313" key="4">
    <source>
        <dbReference type="EMBL" id="GAT91662.1"/>
    </source>
</evidence>
<dbReference type="VEuPathDB" id="AmoebaDB:EHI8A_029770"/>
<evidence type="ECO:0000256" key="2">
    <source>
        <dbReference type="SAM" id="SignalP"/>
    </source>
</evidence>
<evidence type="ECO:0000256" key="1">
    <source>
        <dbReference type="SAM" id="Coils"/>
    </source>
</evidence>
<reference evidence="3" key="1">
    <citation type="submission" date="2012-06" db="EMBL/GenBank/DDBJ databases">
        <title>Short 5' UTR of Entamoeba genes.</title>
        <authorList>
            <person name="Hiranuka K."/>
            <person name="Kumagai M."/>
            <person name="Wakaguri H."/>
            <person name="Suzuki Y."/>
            <person name="Sugano S."/>
            <person name="Watanabe J."/>
            <person name="Makioka A."/>
        </authorList>
    </citation>
    <scope>NUCLEOTIDE SEQUENCE</scope>
    <source>
        <strain evidence="3">HM-1:IMSS</strain>
    </source>
</reference>
<name>A0A5K1UYW8_ENTHI</name>
<feature type="coiled-coil region" evidence="1">
    <location>
        <begin position="26"/>
        <end position="90"/>
    </location>
</feature>
<dbReference type="OMA" id="ERRLMHS"/>
<dbReference type="VEuPathDB" id="AmoebaDB:EHI7A_027790"/>
<evidence type="ECO:0000313" key="3">
    <source>
        <dbReference type="EMBL" id="BAN37483.1"/>
    </source>
</evidence>
<dbReference type="EMBL" id="AK418734">
    <property type="protein sequence ID" value="BAN37483.1"/>
    <property type="molecule type" value="mRNA"/>
</dbReference>
<dbReference type="Proteomes" id="UP000078387">
    <property type="component" value="Unassembled WGS sequence"/>
</dbReference>
<accession>A0A5K1UYW8</accession>
<proteinExistence type="evidence at transcript level"/>
<feature type="chain" id="PRO_5023874945" evidence="2">
    <location>
        <begin position="16"/>
        <end position="128"/>
    </location>
</feature>
<dbReference type="VEuPathDB" id="AmoebaDB:KM1_059130"/>
<keyword evidence="1" id="KW-0175">Coiled coil</keyword>
<protein>
    <submittedName>
        <fullName evidence="4">Uncharacterized protein</fullName>
    </submittedName>
</protein>
<gene>
    <name evidence="4" type="ORF">CL6EHI_148240</name>
</gene>
<dbReference type="HOGENOM" id="CLU_1963742_0_0_1"/>
<organism evidence="4 5">
    <name type="scientific">Entamoeba histolytica</name>
    <dbReference type="NCBI Taxonomy" id="5759"/>
    <lineage>
        <taxon>Eukaryota</taxon>
        <taxon>Amoebozoa</taxon>
        <taxon>Evosea</taxon>
        <taxon>Archamoebae</taxon>
        <taxon>Mastigamoebida</taxon>
        <taxon>Entamoebidae</taxon>
        <taxon>Entamoeba</taxon>
    </lineage>
</organism>
<sequence length="128" mass="14629">MKAVFIFALIVCINAYPYFGVSAVEKEIAEQKVSMIDARIENLEDIRRRLLDALDATYEDMFNSGCTKAKAQLKKVVQELRKKIVRVDSKISSTKSLLTKVLSGLNPRARNSVIRHCKVERRFAKRLL</sequence>
<dbReference type="EMBL" id="BDEQ01000001">
    <property type="protein sequence ID" value="GAT91662.1"/>
    <property type="molecule type" value="Genomic_DNA"/>
</dbReference>
<dbReference type="VEuPathDB" id="AmoebaDB:EHI5A_051380"/>
<feature type="signal peptide" evidence="2">
    <location>
        <begin position="1"/>
        <end position="15"/>
    </location>
</feature>
<accession>A0A060N1I4</accession>
<dbReference type="VEuPathDB" id="AmoebaDB:EHI_148240"/>
<reference evidence="4 5" key="2">
    <citation type="submission" date="2016-05" db="EMBL/GenBank/DDBJ databases">
        <title>First whole genome sequencing of Entamoeba histolytica HM1:IMSS-clone-6.</title>
        <authorList>
            <person name="Mukherjee Avik.K."/>
            <person name="Izumyama S."/>
            <person name="Nakada-Tsukui K."/>
            <person name="Nozaki T."/>
        </authorList>
    </citation>
    <scope>NUCLEOTIDE SEQUENCE [LARGE SCALE GENOMIC DNA]</scope>
    <source>
        <strain evidence="4 5">HM1:IMSS clone 6</strain>
    </source>
</reference>
<keyword evidence="2" id="KW-0732">Signal</keyword>
<evidence type="ECO:0000313" key="5">
    <source>
        <dbReference type="Proteomes" id="UP000078387"/>
    </source>
</evidence>
<dbReference type="AlphaFoldDB" id="A0A5K1UYW8"/>